<accession>A0AAE0S3H6</accession>
<name>A0AAE0S3H6_9BIVA</name>
<protein>
    <submittedName>
        <fullName evidence="1">Uncharacterized protein</fullName>
    </submittedName>
</protein>
<dbReference type="Proteomes" id="UP001195483">
    <property type="component" value="Unassembled WGS sequence"/>
</dbReference>
<reference evidence="1" key="2">
    <citation type="journal article" date="2021" name="Genome Biol. Evol.">
        <title>Developing a high-quality reference genome for a parasitic bivalve with doubly uniparental inheritance (Bivalvia: Unionida).</title>
        <authorList>
            <person name="Smith C.H."/>
        </authorList>
    </citation>
    <scope>NUCLEOTIDE SEQUENCE</scope>
    <source>
        <strain evidence="1">CHS0354</strain>
        <tissue evidence="1">Mantle</tissue>
    </source>
</reference>
<dbReference type="AlphaFoldDB" id="A0AAE0S3H6"/>
<comment type="caution">
    <text evidence="1">The sequence shown here is derived from an EMBL/GenBank/DDBJ whole genome shotgun (WGS) entry which is preliminary data.</text>
</comment>
<reference evidence="1" key="1">
    <citation type="journal article" date="2021" name="Genome Biol. Evol.">
        <title>A High-Quality Reference Genome for a Parasitic Bivalve with Doubly Uniparental Inheritance (Bivalvia: Unionida).</title>
        <authorList>
            <person name="Smith C.H."/>
        </authorList>
    </citation>
    <scope>NUCLEOTIDE SEQUENCE</scope>
    <source>
        <strain evidence="1">CHS0354</strain>
    </source>
</reference>
<organism evidence="1 2">
    <name type="scientific">Potamilus streckersoni</name>
    <dbReference type="NCBI Taxonomy" id="2493646"/>
    <lineage>
        <taxon>Eukaryota</taxon>
        <taxon>Metazoa</taxon>
        <taxon>Spiralia</taxon>
        <taxon>Lophotrochozoa</taxon>
        <taxon>Mollusca</taxon>
        <taxon>Bivalvia</taxon>
        <taxon>Autobranchia</taxon>
        <taxon>Heteroconchia</taxon>
        <taxon>Palaeoheterodonta</taxon>
        <taxon>Unionida</taxon>
        <taxon>Unionoidea</taxon>
        <taxon>Unionidae</taxon>
        <taxon>Ambleminae</taxon>
        <taxon>Lampsilini</taxon>
        <taxon>Potamilus</taxon>
    </lineage>
</organism>
<sequence length="63" mass="7076">MSRLTACGIIARDIDAFMRHLPPSIQMPVQDETDVGKNNKRSFGVNFGFPFFYVIRVDAKSVA</sequence>
<proteinExistence type="predicted"/>
<reference evidence="1" key="3">
    <citation type="submission" date="2023-05" db="EMBL/GenBank/DDBJ databases">
        <authorList>
            <person name="Smith C.H."/>
        </authorList>
    </citation>
    <scope>NUCLEOTIDE SEQUENCE</scope>
    <source>
        <strain evidence="1">CHS0354</strain>
        <tissue evidence="1">Mantle</tissue>
    </source>
</reference>
<evidence type="ECO:0000313" key="2">
    <source>
        <dbReference type="Proteomes" id="UP001195483"/>
    </source>
</evidence>
<evidence type="ECO:0000313" key="1">
    <source>
        <dbReference type="EMBL" id="KAK3584737.1"/>
    </source>
</evidence>
<dbReference type="EMBL" id="JAEAOA010001209">
    <property type="protein sequence ID" value="KAK3584737.1"/>
    <property type="molecule type" value="Genomic_DNA"/>
</dbReference>
<gene>
    <name evidence="1" type="ORF">CHS0354_019861</name>
</gene>
<keyword evidence="2" id="KW-1185">Reference proteome</keyword>